<dbReference type="STRING" id="283909.R7UY99"/>
<evidence type="ECO:0000313" key="1">
    <source>
        <dbReference type="EMBL" id="ELU08922.1"/>
    </source>
</evidence>
<protein>
    <submittedName>
        <fullName evidence="1 2">Uncharacterized protein</fullName>
    </submittedName>
</protein>
<organism evidence="1">
    <name type="scientific">Capitella teleta</name>
    <name type="common">Polychaete worm</name>
    <dbReference type="NCBI Taxonomy" id="283909"/>
    <lineage>
        <taxon>Eukaryota</taxon>
        <taxon>Metazoa</taxon>
        <taxon>Spiralia</taxon>
        <taxon>Lophotrochozoa</taxon>
        <taxon>Annelida</taxon>
        <taxon>Polychaeta</taxon>
        <taxon>Sedentaria</taxon>
        <taxon>Scolecida</taxon>
        <taxon>Capitellidae</taxon>
        <taxon>Capitella</taxon>
    </lineage>
</organism>
<reference evidence="3" key="1">
    <citation type="submission" date="2012-12" db="EMBL/GenBank/DDBJ databases">
        <authorList>
            <person name="Hellsten U."/>
            <person name="Grimwood J."/>
            <person name="Chapman J.A."/>
            <person name="Shapiro H."/>
            <person name="Aerts A."/>
            <person name="Otillar R.P."/>
            <person name="Terry A.Y."/>
            <person name="Boore J.L."/>
            <person name="Simakov O."/>
            <person name="Marletaz F."/>
            <person name="Cho S.-J."/>
            <person name="Edsinger-Gonzales E."/>
            <person name="Havlak P."/>
            <person name="Kuo D.-H."/>
            <person name="Larsson T."/>
            <person name="Lv J."/>
            <person name="Arendt D."/>
            <person name="Savage R."/>
            <person name="Osoegawa K."/>
            <person name="de Jong P."/>
            <person name="Lindberg D.R."/>
            <person name="Seaver E.C."/>
            <person name="Weisblat D.A."/>
            <person name="Putnam N.H."/>
            <person name="Grigoriev I.V."/>
            <person name="Rokhsar D.S."/>
        </authorList>
    </citation>
    <scope>NUCLEOTIDE SEQUENCE</scope>
    <source>
        <strain evidence="3">I ESC-2004</strain>
    </source>
</reference>
<proteinExistence type="predicted"/>
<keyword evidence="3" id="KW-1185">Reference proteome</keyword>
<dbReference type="HOGENOM" id="CLU_1171592_0_0_1"/>
<evidence type="ECO:0000313" key="2">
    <source>
        <dbReference type="EnsemblMetazoa" id="CapteP206998"/>
    </source>
</evidence>
<sequence length="237" mass="26977">MILELKRDNAHLQRNIGLHIEKNDMSLRCVLPTKYDGVLYFEDYYAQFLTIAAHHGWDDTIKGIVLLSHLEGKALSVAGACNTFVEMVDALSEACGREKGDAAVLKLRSRCQKQGESLEEFSIDIVDLVCCAYSSADAHTLSKITIDAFINSIDDPTVWYPHGKPFREIDLSWVVEKRRKKEECPKLTPKWRGPFLVRRILNDVLVKVQISARKSCVYHTDLLKHCFSNDLMTYPFG</sequence>
<name>R7UY99_CAPTE</name>
<reference evidence="1 3" key="2">
    <citation type="journal article" date="2013" name="Nature">
        <title>Insights into bilaterian evolution from three spiralian genomes.</title>
        <authorList>
            <person name="Simakov O."/>
            <person name="Marletaz F."/>
            <person name="Cho S.J."/>
            <person name="Edsinger-Gonzales E."/>
            <person name="Havlak P."/>
            <person name="Hellsten U."/>
            <person name="Kuo D.H."/>
            <person name="Larsson T."/>
            <person name="Lv J."/>
            <person name="Arendt D."/>
            <person name="Savage R."/>
            <person name="Osoegawa K."/>
            <person name="de Jong P."/>
            <person name="Grimwood J."/>
            <person name="Chapman J.A."/>
            <person name="Shapiro H."/>
            <person name="Aerts A."/>
            <person name="Otillar R.P."/>
            <person name="Terry A.Y."/>
            <person name="Boore J.L."/>
            <person name="Grigoriev I.V."/>
            <person name="Lindberg D.R."/>
            <person name="Seaver E.C."/>
            <person name="Weisblat D.A."/>
            <person name="Putnam N.H."/>
            <person name="Rokhsar D.S."/>
        </authorList>
    </citation>
    <scope>NUCLEOTIDE SEQUENCE</scope>
    <source>
        <strain evidence="1 3">I ESC-2004</strain>
    </source>
</reference>
<gene>
    <name evidence="1" type="ORF">CAPTEDRAFT_206998</name>
</gene>
<dbReference type="AlphaFoldDB" id="R7UY99"/>
<dbReference type="EnsemblMetazoa" id="CapteT206998">
    <property type="protein sequence ID" value="CapteP206998"/>
    <property type="gene ID" value="CapteG206998"/>
</dbReference>
<dbReference type="EMBL" id="AMQN01001043">
    <property type="status" value="NOT_ANNOTATED_CDS"/>
    <property type="molecule type" value="Genomic_DNA"/>
</dbReference>
<dbReference type="Proteomes" id="UP000014760">
    <property type="component" value="Unassembled WGS sequence"/>
</dbReference>
<dbReference type="OrthoDB" id="6091153at2759"/>
<accession>R7UY99</accession>
<dbReference type="EMBL" id="KB298688">
    <property type="protein sequence ID" value="ELU08922.1"/>
    <property type="molecule type" value="Genomic_DNA"/>
</dbReference>
<evidence type="ECO:0000313" key="3">
    <source>
        <dbReference type="Proteomes" id="UP000014760"/>
    </source>
</evidence>
<reference evidence="2" key="3">
    <citation type="submission" date="2015-06" db="UniProtKB">
        <authorList>
            <consortium name="EnsemblMetazoa"/>
        </authorList>
    </citation>
    <scope>IDENTIFICATION</scope>
</reference>